<name>B8HTL8_CYAP4</name>
<dbReference type="STRING" id="395961.Cyan7425_3780"/>
<dbReference type="PANTHER" id="PTHR43033:SF1">
    <property type="entry name" value="TRNA(ILE)-LYSIDINE SYNTHASE-RELATED"/>
    <property type="match status" value="1"/>
</dbReference>
<feature type="domain" description="tRNA(Ile)-lysidine/2-thiocytidine synthase N-terminal" evidence="8">
    <location>
        <begin position="36"/>
        <end position="213"/>
    </location>
</feature>
<dbReference type="EC" id="6.3.4.19" evidence="7"/>
<dbReference type="Gene3D" id="3.40.50.620">
    <property type="entry name" value="HUPs"/>
    <property type="match status" value="1"/>
</dbReference>
<dbReference type="HOGENOM" id="CLU_018869_0_0_3"/>
<dbReference type="NCBIfam" id="TIGR02432">
    <property type="entry name" value="lysidine_TilS_N"/>
    <property type="match status" value="1"/>
</dbReference>
<dbReference type="GO" id="GO:0005737">
    <property type="term" value="C:cytoplasm"/>
    <property type="evidence" value="ECO:0007669"/>
    <property type="project" value="UniProtKB-SubCell"/>
</dbReference>
<evidence type="ECO:0000256" key="6">
    <source>
        <dbReference type="ARBA" id="ARBA00048539"/>
    </source>
</evidence>
<dbReference type="InterPro" id="IPR015262">
    <property type="entry name" value="tRNA_Ile_lys_synt_subst-bd"/>
</dbReference>
<evidence type="ECO:0000259" key="8">
    <source>
        <dbReference type="Pfam" id="PF01171"/>
    </source>
</evidence>
<comment type="function">
    <text evidence="7">Ligates lysine onto the cytidine present at position 34 of the AUA codon-specific tRNA(Ile) that contains the anticodon CAU, in an ATP-dependent manner. Cytidine is converted to lysidine, thus changing the amino acid specificity of the tRNA from methionine to isoleucine.</text>
</comment>
<feature type="binding site" evidence="7">
    <location>
        <begin position="41"/>
        <end position="46"/>
    </location>
    <ligand>
        <name>ATP</name>
        <dbReference type="ChEBI" id="CHEBI:30616"/>
    </ligand>
</feature>
<organism evidence="10">
    <name type="scientific">Cyanothece sp. (strain PCC 7425 / ATCC 29141)</name>
    <dbReference type="NCBI Taxonomy" id="395961"/>
    <lineage>
        <taxon>Bacteria</taxon>
        <taxon>Bacillati</taxon>
        <taxon>Cyanobacteriota</taxon>
        <taxon>Cyanophyceae</taxon>
        <taxon>Gomontiellales</taxon>
        <taxon>Cyanothecaceae</taxon>
        <taxon>Cyanothece</taxon>
    </lineage>
</organism>
<dbReference type="SUPFAM" id="SSF52402">
    <property type="entry name" value="Adenine nucleotide alpha hydrolases-like"/>
    <property type="match status" value="1"/>
</dbReference>
<dbReference type="PANTHER" id="PTHR43033">
    <property type="entry name" value="TRNA(ILE)-LYSIDINE SYNTHASE-RELATED"/>
    <property type="match status" value="1"/>
</dbReference>
<comment type="similarity">
    <text evidence="7">Belongs to the tRNA(Ile)-lysidine synthase family.</text>
</comment>
<reference evidence="10" key="1">
    <citation type="submission" date="2009-01" db="EMBL/GenBank/DDBJ databases">
        <title>Complete sequence of chromosome Cyanothece sp. PCC 7425.</title>
        <authorList>
            <consortium name="US DOE Joint Genome Institute"/>
            <person name="Lucas S."/>
            <person name="Copeland A."/>
            <person name="Lapidus A."/>
            <person name="Glavina del Rio T."/>
            <person name="Dalin E."/>
            <person name="Tice H."/>
            <person name="Bruce D."/>
            <person name="Goodwin L."/>
            <person name="Pitluck S."/>
            <person name="Sims D."/>
            <person name="Meineke L."/>
            <person name="Brettin T."/>
            <person name="Detter J.C."/>
            <person name="Han C."/>
            <person name="Larimer F."/>
            <person name="Land M."/>
            <person name="Hauser L."/>
            <person name="Kyrpides N."/>
            <person name="Ovchinnikova G."/>
            <person name="Liberton M."/>
            <person name="Stoeckel J."/>
            <person name="Banerjee A."/>
            <person name="Singh A."/>
            <person name="Page L."/>
            <person name="Sato H."/>
            <person name="Zhao L."/>
            <person name="Sherman L."/>
            <person name="Pakrasi H."/>
            <person name="Richardson P."/>
        </authorList>
    </citation>
    <scope>NUCLEOTIDE SEQUENCE</scope>
    <source>
        <strain evidence="10">PCC 7425</strain>
    </source>
</reference>
<evidence type="ECO:0000256" key="2">
    <source>
        <dbReference type="ARBA" id="ARBA00022598"/>
    </source>
</evidence>
<proteinExistence type="inferred from homology"/>
<dbReference type="InterPro" id="IPR012094">
    <property type="entry name" value="tRNA_Ile_lys_synt"/>
</dbReference>
<comment type="domain">
    <text evidence="7">The N-terminal region contains the highly conserved SGGXDS motif, predicted to be a P-loop motif involved in ATP binding.</text>
</comment>
<keyword evidence="5 7" id="KW-0067">ATP-binding</keyword>
<dbReference type="EMBL" id="CP001344">
    <property type="protein sequence ID" value="ACL46099.1"/>
    <property type="molecule type" value="Genomic_DNA"/>
</dbReference>
<dbReference type="Gene3D" id="1.20.59.20">
    <property type="match status" value="1"/>
</dbReference>
<dbReference type="GO" id="GO:0005524">
    <property type="term" value="F:ATP binding"/>
    <property type="evidence" value="ECO:0007669"/>
    <property type="project" value="UniProtKB-UniRule"/>
</dbReference>
<keyword evidence="4 7" id="KW-0547">Nucleotide-binding</keyword>
<dbReference type="Pfam" id="PF01171">
    <property type="entry name" value="ATP_bind_3"/>
    <property type="match status" value="1"/>
</dbReference>
<evidence type="ECO:0000259" key="9">
    <source>
        <dbReference type="Pfam" id="PF09179"/>
    </source>
</evidence>
<sequence length="336" mass="38051">MRPYPPLSVTVTWTSLHAQVHRTLRQRHLFTPGQRLLVAVSGGQDSLCLIKLLLDLRPHWHWELAIGHCDHRWRSDSAANAAHVQTLAEQWQLPFWLQIAAEIPRTEAQSRTWRYEVLTEIAQTQNYTAVVTGHTASDRAETLLFNLLRGSGTDGLQALVWQRSLATDIQLVRPLLGLTRTQTGDFCREQNLPIWEDSTNQDYQYRRNRIRQELIPYLQTHFNPQVEQAIAQTAELLQAEVDYLEAQAQALLAQVSTMLPERGLNRSSLQAVPLALQRRVVKGFLQTHLPHAPNFDQVEKVVALITAANGSRTDPFPGGAIATVSDAWIYLVNSQD</sequence>
<evidence type="ECO:0000256" key="4">
    <source>
        <dbReference type="ARBA" id="ARBA00022741"/>
    </source>
</evidence>
<keyword evidence="1 7" id="KW-0963">Cytoplasm</keyword>
<gene>
    <name evidence="7" type="primary">tilS</name>
    <name evidence="10" type="ordered locus">Cyan7425_3780</name>
</gene>
<evidence type="ECO:0000256" key="5">
    <source>
        <dbReference type="ARBA" id="ARBA00022840"/>
    </source>
</evidence>
<keyword evidence="2 7" id="KW-0436">Ligase</keyword>
<dbReference type="AlphaFoldDB" id="B8HTL8"/>
<dbReference type="KEGG" id="cyn:Cyan7425_3780"/>
<dbReference type="GO" id="GO:0032267">
    <property type="term" value="F:tRNA(Ile)-lysidine synthase activity"/>
    <property type="evidence" value="ECO:0007669"/>
    <property type="project" value="UniProtKB-EC"/>
</dbReference>
<evidence type="ECO:0000256" key="1">
    <source>
        <dbReference type="ARBA" id="ARBA00022490"/>
    </source>
</evidence>
<evidence type="ECO:0000313" key="10">
    <source>
        <dbReference type="EMBL" id="ACL46099.1"/>
    </source>
</evidence>
<protein>
    <recommendedName>
        <fullName evidence="7">tRNA(Ile)-lysidine synthase</fullName>
        <ecNumber evidence="7">6.3.4.19</ecNumber>
    </recommendedName>
    <alternativeName>
        <fullName evidence="7">tRNA(Ile)-2-lysyl-cytidine synthase</fullName>
    </alternativeName>
    <alternativeName>
        <fullName evidence="7">tRNA(Ile)-lysidine synthetase</fullName>
    </alternativeName>
</protein>
<dbReference type="InterPro" id="IPR011063">
    <property type="entry name" value="TilS/TtcA_N"/>
</dbReference>
<dbReference type="SUPFAM" id="SSF82829">
    <property type="entry name" value="MesJ substrate recognition domain-like"/>
    <property type="match status" value="1"/>
</dbReference>
<dbReference type="HAMAP" id="MF_01161">
    <property type="entry name" value="tRNA_Ile_lys_synt"/>
    <property type="match status" value="1"/>
</dbReference>
<keyword evidence="3 7" id="KW-0819">tRNA processing</keyword>
<dbReference type="GO" id="GO:0006400">
    <property type="term" value="P:tRNA modification"/>
    <property type="evidence" value="ECO:0007669"/>
    <property type="project" value="UniProtKB-UniRule"/>
</dbReference>
<accession>B8HTL8</accession>
<comment type="subcellular location">
    <subcellularLocation>
        <location evidence="7">Cytoplasm</location>
    </subcellularLocation>
</comment>
<dbReference type="InterPro" id="IPR012795">
    <property type="entry name" value="tRNA_Ile_lys_synt_N"/>
</dbReference>
<dbReference type="CDD" id="cd01992">
    <property type="entry name" value="TilS_N"/>
    <property type="match status" value="1"/>
</dbReference>
<evidence type="ECO:0000256" key="7">
    <source>
        <dbReference type="HAMAP-Rule" id="MF_01161"/>
    </source>
</evidence>
<dbReference type="InterPro" id="IPR014729">
    <property type="entry name" value="Rossmann-like_a/b/a_fold"/>
</dbReference>
<comment type="catalytic activity">
    <reaction evidence="6 7">
        <text>cytidine(34) in tRNA(Ile2) + L-lysine + ATP = lysidine(34) in tRNA(Ile2) + AMP + diphosphate + H(+)</text>
        <dbReference type="Rhea" id="RHEA:43744"/>
        <dbReference type="Rhea" id="RHEA-COMP:10625"/>
        <dbReference type="Rhea" id="RHEA-COMP:10670"/>
        <dbReference type="ChEBI" id="CHEBI:15378"/>
        <dbReference type="ChEBI" id="CHEBI:30616"/>
        <dbReference type="ChEBI" id="CHEBI:32551"/>
        <dbReference type="ChEBI" id="CHEBI:33019"/>
        <dbReference type="ChEBI" id="CHEBI:82748"/>
        <dbReference type="ChEBI" id="CHEBI:83665"/>
        <dbReference type="ChEBI" id="CHEBI:456215"/>
        <dbReference type="EC" id="6.3.4.19"/>
    </reaction>
</comment>
<evidence type="ECO:0000256" key="3">
    <source>
        <dbReference type="ARBA" id="ARBA00022694"/>
    </source>
</evidence>
<dbReference type="eggNOG" id="COG0037">
    <property type="taxonomic scope" value="Bacteria"/>
</dbReference>
<dbReference type="Pfam" id="PF09179">
    <property type="entry name" value="TilS"/>
    <property type="match status" value="1"/>
</dbReference>
<feature type="domain" description="tRNA(Ile)-lysidine synthase substrate-binding" evidence="9">
    <location>
        <begin position="264"/>
        <end position="314"/>
    </location>
</feature>